<evidence type="ECO:0000256" key="2">
    <source>
        <dbReference type="SAM" id="Phobius"/>
    </source>
</evidence>
<reference evidence="4" key="2">
    <citation type="journal article" date="2014" name="PLoS Genet.">
        <title>Signature gene expression reveals novel clues to the molecular mechanisms of dimorphic transition in Penicillium marneffei.</title>
        <authorList>
            <person name="Yang E."/>
            <person name="Wang G."/>
            <person name="Cai J."/>
            <person name="Woo P.C."/>
            <person name="Lau S.K."/>
            <person name="Yuen K.-Y."/>
            <person name="Chow W.-N."/>
            <person name="Lin X."/>
        </authorList>
    </citation>
    <scope>NUCLEOTIDE SEQUENCE</scope>
    <source>
        <strain evidence="4">PM1</strain>
    </source>
</reference>
<keyword evidence="2" id="KW-0812">Transmembrane</keyword>
<feature type="transmembrane region" description="Helical" evidence="2">
    <location>
        <begin position="218"/>
        <end position="237"/>
    </location>
</feature>
<proteinExistence type="predicted"/>
<feature type="transmembrane region" description="Helical" evidence="2">
    <location>
        <begin position="13"/>
        <end position="32"/>
    </location>
</feature>
<protein>
    <recommendedName>
        <fullName evidence="3">DUF7702 domain-containing protein</fullName>
    </recommendedName>
</protein>
<feature type="transmembrane region" description="Helical" evidence="2">
    <location>
        <begin position="44"/>
        <end position="63"/>
    </location>
</feature>
<comment type="caution">
    <text evidence="4">The sequence shown here is derived from an EMBL/GenBank/DDBJ whole genome shotgun (WGS) entry which is preliminary data.</text>
</comment>
<dbReference type="PANTHER" id="PTHR42109">
    <property type="entry name" value="UNPLACED GENOMIC SCAFFOLD UM_SCAF_CONTIG_1.265, WHOLE GENOME SHOTGUN SEQUENCE"/>
    <property type="match status" value="1"/>
</dbReference>
<feature type="transmembrane region" description="Helical" evidence="2">
    <location>
        <begin position="177"/>
        <end position="198"/>
    </location>
</feature>
<feature type="compositionally biased region" description="Basic residues" evidence="1">
    <location>
        <begin position="255"/>
        <end position="266"/>
    </location>
</feature>
<dbReference type="eggNOG" id="ENOG502SCPV">
    <property type="taxonomic scope" value="Eukaryota"/>
</dbReference>
<feature type="region of interest" description="Disordered" evidence="1">
    <location>
        <begin position="247"/>
        <end position="277"/>
    </location>
</feature>
<reference key="1">
    <citation type="journal article" date="2014" name="PLoS Genet.">
        <title>Signature Gene Expression Reveals Novel Clues to the Molecular Mechanisms of Dimorphic Transition in Penicillium marneffei.</title>
        <authorList>
            <person name="Yang E."/>
            <person name="Wang G."/>
            <person name="Cai J."/>
            <person name="Woo P.C."/>
            <person name="Lau S.K."/>
            <person name="Yuen K.-Y."/>
            <person name="Chow W.-N."/>
            <person name="Lin X."/>
        </authorList>
    </citation>
    <scope>NUCLEOTIDE SEQUENCE [LARGE SCALE GENOMIC DNA]</scope>
    <source>
        <strain>PM1</strain>
    </source>
</reference>
<dbReference type="Pfam" id="PF24800">
    <property type="entry name" value="DUF7702"/>
    <property type="match status" value="1"/>
</dbReference>
<organism evidence="4">
    <name type="scientific">Talaromyces marneffei PM1</name>
    <dbReference type="NCBI Taxonomy" id="1077442"/>
    <lineage>
        <taxon>Eukaryota</taxon>
        <taxon>Fungi</taxon>
        <taxon>Dikarya</taxon>
        <taxon>Ascomycota</taxon>
        <taxon>Pezizomycotina</taxon>
        <taxon>Eurotiomycetes</taxon>
        <taxon>Eurotiomycetidae</taxon>
        <taxon>Eurotiales</taxon>
        <taxon>Trichocomaceae</taxon>
        <taxon>Talaromyces</taxon>
        <taxon>Talaromyces sect. Talaromyces</taxon>
    </lineage>
</organism>
<dbReference type="PANTHER" id="PTHR42109:SF2">
    <property type="entry name" value="INTEGRAL MEMBRANE PROTEIN"/>
    <property type="match status" value="1"/>
</dbReference>
<dbReference type="EMBL" id="JPOX01000065">
    <property type="protein sequence ID" value="KFX41256.1"/>
    <property type="molecule type" value="Genomic_DNA"/>
</dbReference>
<keyword evidence="2" id="KW-1133">Transmembrane helix</keyword>
<dbReference type="InterPro" id="IPR056119">
    <property type="entry name" value="DUF7702"/>
</dbReference>
<feature type="transmembrane region" description="Helical" evidence="2">
    <location>
        <begin position="75"/>
        <end position="98"/>
    </location>
</feature>
<keyword evidence="2" id="KW-0472">Membrane</keyword>
<feature type="domain" description="DUF7702" evidence="3">
    <location>
        <begin position="8"/>
        <end position="243"/>
    </location>
</feature>
<accession>A0A093V3A2</accession>
<feature type="transmembrane region" description="Helical" evidence="2">
    <location>
        <begin position="141"/>
        <end position="165"/>
    </location>
</feature>
<evidence type="ECO:0000256" key="1">
    <source>
        <dbReference type="SAM" id="MobiDB-lite"/>
    </source>
</evidence>
<dbReference type="HOGENOM" id="CLU_064985_1_1_1"/>
<evidence type="ECO:0000313" key="4">
    <source>
        <dbReference type="EMBL" id="KFX41256.1"/>
    </source>
</evidence>
<evidence type="ECO:0000259" key="3">
    <source>
        <dbReference type="Pfam" id="PF24800"/>
    </source>
</evidence>
<feature type="transmembrane region" description="Helical" evidence="2">
    <location>
        <begin position="110"/>
        <end position="129"/>
    </location>
</feature>
<gene>
    <name evidence="4" type="ORF">GQ26_0650140</name>
</gene>
<dbReference type="AlphaFoldDB" id="A0A093V3A2"/>
<sequence length="277" mass="30822">MLDPPGVFTYRDGVAVIQIFFFAIFLVFGFILCHRHGFRRSEGWVILITFSLLRLIGASFQLASINYPTDSVYGGALICEGIGLAPLTLLNIGIFGRLNKYAKKIHHKAFSVISLVAIAGLVLGIYGGINSSESADLGTNALLKASVICFLAAYVAFLGLFLLFLTWLSRIPPNERPLLYGFACCIPFMVVRFMYSVLPTFIPSIRDNYNALFGNVTIYLFMAVLEEIVIVACYVYIGMRLDELPPELKAPPLSFKKKDKKKKRKHSSQDSGENILK</sequence>
<name>A0A093V3A2_TALMA</name>